<sequence>MEQRPSPNISNTKVNRQRTHSNTFITQAVAMCTTEGRSTLRVDQSREQLDDTD</sequence>
<proteinExistence type="predicted"/>
<dbReference type="EMBL" id="CM015719">
    <property type="protein sequence ID" value="KAF3692686.1"/>
    <property type="molecule type" value="Genomic_DNA"/>
</dbReference>
<name>A0A6G1PRR1_CHAAH</name>
<evidence type="ECO:0000313" key="3">
    <source>
        <dbReference type="Proteomes" id="UP000503349"/>
    </source>
</evidence>
<reference evidence="3" key="2">
    <citation type="submission" date="2019-02" db="EMBL/GenBank/DDBJ databases">
        <title>Opniocepnalus argus Var Kimnra genome.</title>
        <authorList>
            <person name="Zhou C."/>
            <person name="Xiao S."/>
        </authorList>
    </citation>
    <scope>NUCLEOTIDE SEQUENCE [LARGE SCALE GENOMIC DNA]</scope>
</reference>
<reference evidence="2 3" key="1">
    <citation type="submission" date="2019-02" db="EMBL/GenBank/DDBJ databases">
        <title>Opniocepnalus argus genome.</title>
        <authorList>
            <person name="Zhou C."/>
            <person name="Xiao S."/>
        </authorList>
    </citation>
    <scope>NUCLEOTIDE SEQUENCE [LARGE SCALE GENOMIC DNA]</scope>
    <source>
        <strain evidence="2">OARG1902GOOAL</strain>
        <tissue evidence="2">Muscle</tissue>
    </source>
</reference>
<keyword evidence="3" id="KW-1185">Reference proteome</keyword>
<accession>A0A6G1PRR1</accession>
<organism evidence="2 3">
    <name type="scientific">Channa argus</name>
    <name type="common">Northern snakehead</name>
    <name type="synonym">Ophicephalus argus</name>
    <dbReference type="NCBI Taxonomy" id="215402"/>
    <lineage>
        <taxon>Eukaryota</taxon>
        <taxon>Metazoa</taxon>
        <taxon>Chordata</taxon>
        <taxon>Craniata</taxon>
        <taxon>Vertebrata</taxon>
        <taxon>Euteleostomi</taxon>
        <taxon>Actinopterygii</taxon>
        <taxon>Neopterygii</taxon>
        <taxon>Teleostei</taxon>
        <taxon>Neoteleostei</taxon>
        <taxon>Acanthomorphata</taxon>
        <taxon>Anabantaria</taxon>
        <taxon>Anabantiformes</taxon>
        <taxon>Channoidei</taxon>
        <taxon>Channidae</taxon>
        <taxon>Channa</taxon>
    </lineage>
</organism>
<dbReference type="AlphaFoldDB" id="A0A6G1PRR1"/>
<evidence type="ECO:0000313" key="2">
    <source>
        <dbReference type="EMBL" id="KAF3692686.1"/>
    </source>
</evidence>
<dbReference type="Proteomes" id="UP000503349">
    <property type="component" value="Chromosome 8"/>
</dbReference>
<feature type="region of interest" description="Disordered" evidence="1">
    <location>
        <begin position="1"/>
        <end position="22"/>
    </location>
</feature>
<gene>
    <name evidence="2" type="ORF">EXN66_Car008362</name>
</gene>
<protein>
    <submittedName>
        <fullName evidence="2">Uncharacterized protein</fullName>
    </submittedName>
</protein>
<evidence type="ECO:0000256" key="1">
    <source>
        <dbReference type="SAM" id="MobiDB-lite"/>
    </source>
</evidence>